<reference evidence="1 2" key="1">
    <citation type="submission" date="2022-03" db="EMBL/GenBank/DDBJ databases">
        <title>Hymenobactersp. isolated from the air.</title>
        <authorList>
            <person name="Won M."/>
            <person name="Kwon S.-W."/>
        </authorList>
    </citation>
    <scope>NUCLEOTIDE SEQUENCE [LARGE SCALE GENOMIC DNA]</scope>
    <source>
        <strain evidence="1 2">KACC 21982</strain>
    </source>
</reference>
<accession>A0ABY4CY94</accession>
<name>A0ABY4CY94_9BACT</name>
<dbReference type="RefSeq" id="WP_243798992.1">
    <property type="nucleotide sequence ID" value="NZ_CP094669.1"/>
</dbReference>
<proteinExistence type="predicted"/>
<sequence length="201" mass="22172">MNRRDALARVAIIMGSTVIGADVFLTGCSSPAKKEAKTDKPVAATKPKDLLNQSQIQLLDEVGDTILPATKTPGAKAAQVGSFMAVMVRDCYPPEDQKAFMAGLTQLDKDCQKQYGKGFMALDATQRTAFLTERDKEQKAFTANERKDDPSRYFRMMKELTLLGYFTSEVGATKALRYLPVPGRYDGNVPYKKGDRAWATT</sequence>
<gene>
    <name evidence="1" type="ORF">MTX78_00710</name>
</gene>
<dbReference type="Pfam" id="PF13618">
    <property type="entry name" value="Gluconate_2-dh3"/>
    <property type="match status" value="1"/>
</dbReference>
<dbReference type="Proteomes" id="UP000831113">
    <property type="component" value="Chromosome"/>
</dbReference>
<dbReference type="InterPro" id="IPR027056">
    <property type="entry name" value="Gluconate_2DH_su3"/>
</dbReference>
<organism evidence="1 2">
    <name type="scientific">Hymenobacter tibetensis</name>
    <dbReference type="NCBI Taxonomy" id="497967"/>
    <lineage>
        <taxon>Bacteria</taxon>
        <taxon>Pseudomonadati</taxon>
        <taxon>Bacteroidota</taxon>
        <taxon>Cytophagia</taxon>
        <taxon>Cytophagales</taxon>
        <taxon>Hymenobacteraceae</taxon>
        <taxon>Hymenobacter</taxon>
    </lineage>
</organism>
<keyword evidence="2" id="KW-1185">Reference proteome</keyword>
<evidence type="ECO:0000313" key="1">
    <source>
        <dbReference type="EMBL" id="UOG75133.1"/>
    </source>
</evidence>
<dbReference type="EMBL" id="CP094669">
    <property type="protein sequence ID" value="UOG75133.1"/>
    <property type="molecule type" value="Genomic_DNA"/>
</dbReference>
<protein>
    <submittedName>
        <fullName evidence="1">Gluconate 2-dehydrogenase subunit 3 family protein</fullName>
    </submittedName>
</protein>
<evidence type="ECO:0000313" key="2">
    <source>
        <dbReference type="Proteomes" id="UP000831113"/>
    </source>
</evidence>